<feature type="transmembrane region" description="Helical" evidence="1">
    <location>
        <begin position="242"/>
        <end position="265"/>
    </location>
</feature>
<evidence type="ECO:0000313" key="2">
    <source>
        <dbReference type="EMBL" id="KAK1421906.1"/>
    </source>
</evidence>
<evidence type="ECO:0000313" key="3">
    <source>
        <dbReference type="Proteomes" id="UP001229421"/>
    </source>
</evidence>
<keyword evidence="1" id="KW-0812">Transmembrane</keyword>
<keyword evidence="1" id="KW-0472">Membrane</keyword>
<feature type="transmembrane region" description="Helical" evidence="1">
    <location>
        <begin position="216"/>
        <end position="236"/>
    </location>
</feature>
<proteinExistence type="predicted"/>
<feature type="transmembrane region" description="Helical" evidence="1">
    <location>
        <begin position="160"/>
        <end position="183"/>
    </location>
</feature>
<reference evidence="2" key="1">
    <citation type="journal article" date="2023" name="bioRxiv">
        <title>Improved chromosome-level genome assembly for marigold (Tagetes erecta).</title>
        <authorList>
            <person name="Jiang F."/>
            <person name="Yuan L."/>
            <person name="Wang S."/>
            <person name="Wang H."/>
            <person name="Xu D."/>
            <person name="Wang A."/>
            <person name="Fan W."/>
        </authorList>
    </citation>
    <scope>NUCLEOTIDE SEQUENCE</scope>
    <source>
        <strain evidence="2">WSJ</strain>
        <tissue evidence="2">Leaf</tissue>
    </source>
</reference>
<accession>A0AAD8NV48</accession>
<organism evidence="2 3">
    <name type="scientific">Tagetes erecta</name>
    <name type="common">African marigold</name>
    <dbReference type="NCBI Taxonomy" id="13708"/>
    <lineage>
        <taxon>Eukaryota</taxon>
        <taxon>Viridiplantae</taxon>
        <taxon>Streptophyta</taxon>
        <taxon>Embryophyta</taxon>
        <taxon>Tracheophyta</taxon>
        <taxon>Spermatophyta</taxon>
        <taxon>Magnoliopsida</taxon>
        <taxon>eudicotyledons</taxon>
        <taxon>Gunneridae</taxon>
        <taxon>Pentapetalae</taxon>
        <taxon>asterids</taxon>
        <taxon>campanulids</taxon>
        <taxon>Asterales</taxon>
        <taxon>Asteraceae</taxon>
        <taxon>Asteroideae</taxon>
        <taxon>Heliantheae alliance</taxon>
        <taxon>Tageteae</taxon>
        <taxon>Tagetes</taxon>
    </lineage>
</organism>
<sequence length="351" mass="39447">MGDNPHNTDFILQNTICSQLEDDSIYLATLSCLRRDAYSGRRRLWIQASQIEKTSGVLQKFRMPLLPVTSLFMRSKNSGVLRWICLLLELKADFLVQMIENVKRDVKFLKALLSGYENLVKFDETYEEHYNIHALLGLSSSAATFHGEITNEGYIKDKIWRIWAIMMGCGSCLGVAFTAAMVIGSVKKLCEDEICRSVLQVVANIRMLKCSIFDRFVVAFLTILLCFCIDGLFIVFDSRYFVRLHIISWFFWWTVISGLVVCFLVQRFAFVCNGGMPVSRRAAMLCCGSRVVDGLVSAGIAEVVDNADNLLSSNYFDLGSCTETVVHEGQNSEGNLISAIDKPTPEKSKAI</sequence>
<dbReference type="EMBL" id="JAUHHV010000006">
    <property type="protein sequence ID" value="KAK1421906.1"/>
    <property type="molecule type" value="Genomic_DNA"/>
</dbReference>
<name>A0AAD8NV48_TARER</name>
<keyword evidence="3" id="KW-1185">Reference proteome</keyword>
<dbReference type="Proteomes" id="UP001229421">
    <property type="component" value="Unassembled WGS sequence"/>
</dbReference>
<keyword evidence="1" id="KW-1133">Transmembrane helix</keyword>
<evidence type="ECO:0000256" key="1">
    <source>
        <dbReference type="SAM" id="Phobius"/>
    </source>
</evidence>
<gene>
    <name evidence="2" type="ORF">QVD17_24629</name>
</gene>
<comment type="caution">
    <text evidence="2">The sequence shown here is derived from an EMBL/GenBank/DDBJ whole genome shotgun (WGS) entry which is preliminary data.</text>
</comment>
<protein>
    <submittedName>
        <fullName evidence="2">Uncharacterized protein</fullName>
    </submittedName>
</protein>
<dbReference type="AlphaFoldDB" id="A0AAD8NV48"/>